<keyword evidence="2" id="KW-1185">Reference proteome</keyword>
<dbReference type="Pfam" id="PF13585">
    <property type="entry name" value="CHU_C"/>
    <property type="match status" value="1"/>
</dbReference>
<protein>
    <recommendedName>
        <fullName evidence="3">Gliding motility-associated C-terminal domain-containing protein</fullName>
    </recommendedName>
</protein>
<dbReference type="RefSeq" id="WP_035136328.1">
    <property type="nucleotide sequence ID" value="NZ_JRLV01000059.1"/>
</dbReference>
<dbReference type="InterPro" id="IPR026341">
    <property type="entry name" value="T9SS_type_B"/>
</dbReference>
<dbReference type="Gene3D" id="2.60.40.4070">
    <property type="match status" value="1"/>
</dbReference>
<sequence>MIPKGISPNGDDKNDNFDLTGFNVRKISIFNRYGKEVFTQGAYTNEWYGQDKKGNELPTGTYYYSIELGNGDSKTGWVYINREE</sequence>
<dbReference type="Proteomes" id="UP000030129">
    <property type="component" value="Unassembled WGS sequence"/>
</dbReference>
<dbReference type="eggNOG" id="COG3291">
    <property type="taxonomic scope" value="Bacteria"/>
</dbReference>
<evidence type="ECO:0000313" key="2">
    <source>
        <dbReference type="Proteomes" id="UP000030129"/>
    </source>
</evidence>
<dbReference type="AlphaFoldDB" id="A0A0A2LFA4"/>
<comment type="caution">
    <text evidence="1">The sequence shown here is derived from an EMBL/GenBank/DDBJ whole genome shotgun (WGS) entry which is preliminary data.</text>
</comment>
<reference evidence="1 2" key="1">
    <citation type="submission" date="2013-09" db="EMBL/GenBank/DDBJ databases">
        <authorList>
            <person name="Zeng Z."/>
            <person name="Chen C."/>
        </authorList>
    </citation>
    <scope>NUCLEOTIDE SEQUENCE [LARGE SCALE GENOMIC DNA]</scope>
    <source>
        <strain evidence="1 2">F44-8</strain>
    </source>
</reference>
<dbReference type="NCBIfam" id="TIGR04131">
    <property type="entry name" value="Bac_Flav_CTERM"/>
    <property type="match status" value="1"/>
</dbReference>
<proteinExistence type="predicted"/>
<evidence type="ECO:0000313" key="1">
    <source>
        <dbReference type="EMBL" id="KGO78569.1"/>
    </source>
</evidence>
<organism evidence="1 2">
    <name type="scientific">Flavobacterium beibuense F44-8</name>
    <dbReference type="NCBI Taxonomy" id="1406840"/>
    <lineage>
        <taxon>Bacteria</taxon>
        <taxon>Pseudomonadati</taxon>
        <taxon>Bacteroidota</taxon>
        <taxon>Flavobacteriia</taxon>
        <taxon>Flavobacteriales</taxon>
        <taxon>Flavobacteriaceae</taxon>
        <taxon>Flavobacterium</taxon>
    </lineage>
</organism>
<feature type="non-terminal residue" evidence="1">
    <location>
        <position position="1"/>
    </location>
</feature>
<gene>
    <name evidence="1" type="ORF">Q763_17750</name>
</gene>
<name>A0A0A2LFA4_9FLAO</name>
<accession>A0A0A2LFA4</accession>
<dbReference type="STRING" id="1406840.Q763_17750"/>
<evidence type="ECO:0008006" key="3">
    <source>
        <dbReference type="Google" id="ProtNLM"/>
    </source>
</evidence>
<dbReference type="EMBL" id="JRLV01000059">
    <property type="protein sequence ID" value="KGO78569.1"/>
    <property type="molecule type" value="Genomic_DNA"/>
</dbReference>